<protein>
    <submittedName>
        <fullName evidence="2">Uncharacterized protein</fullName>
    </submittedName>
</protein>
<accession>A0A9W8NE07</accession>
<organism evidence="2 3">
    <name type="scientific">Xylaria arbuscula</name>
    <dbReference type="NCBI Taxonomy" id="114810"/>
    <lineage>
        <taxon>Eukaryota</taxon>
        <taxon>Fungi</taxon>
        <taxon>Dikarya</taxon>
        <taxon>Ascomycota</taxon>
        <taxon>Pezizomycotina</taxon>
        <taxon>Sordariomycetes</taxon>
        <taxon>Xylariomycetidae</taxon>
        <taxon>Xylariales</taxon>
        <taxon>Xylariaceae</taxon>
        <taxon>Xylaria</taxon>
    </lineage>
</organism>
<gene>
    <name evidence="2" type="ORF">NPX13_g5516</name>
</gene>
<name>A0A9W8NE07_9PEZI</name>
<reference evidence="2" key="1">
    <citation type="submission" date="2022-07" db="EMBL/GenBank/DDBJ databases">
        <title>Genome Sequence of Xylaria arbuscula.</title>
        <authorList>
            <person name="Buettner E."/>
        </authorList>
    </citation>
    <scope>NUCLEOTIDE SEQUENCE</scope>
    <source>
        <strain evidence="2">VT107</strain>
    </source>
</reference>
<keyword evidence="3" id="KW-1185">Reference proteome</keyword>
<evidence type="ECO:0000313" key="2">
    <source>
        <dbReference type="EMBL" id="KAJ3571048.1"/>
    </source>
</evidence>
<keyword evidence="1" id="KW-1133">Transmembrane helix</keyword>
<proteinExistence type="predicted"/>
<feature type="transmembrane region" description="Helical" evidence="1">
    <location>
        <begin position="50"/>
        <end position="72"/>
    </location>
</feature>
<dbReference type="EMBL" id="JANPWZ010000874">
    <property type="protein sequence ID" value="KAJ3571048.1"/>
    <property type="molecule type" value="Genomic_DNA"/>
</dbReference>
<evidence type="ECO:0000313" key="3">
    <source>
        <dbReference type="Proteomes" id="UP001148614"/>
    </source>
</evidence>
<dbReference type="AlphaFoldDB" id="A0A9W8NE07"/>
<keyword evidence="1" id="KW-0812">Transmembrane</keyword>
<sequence>MAEHMSGQESDVASSMDNKIVEKGHDVIVHDGESSSEEVEVSVHEPKLTHPWLCALATFFMFINAWLVSPIIDNLMQHHRIDTNHSSFA</sequence>
<comment type="caution">
    <text evidence="2">The sequence shown here is derived from an EMBL/GenBank/DDBJ whole genome shotgun (WGS) entry which is preliminary data.</text>
</comment>
<keyword evidence="1" id="KW-0472">Membrane</keyword>
<dbReference type="Proteomes" id="UP001148614">
    <property type="component" value="Unassembled WGS sequence"/>
</dbReference>
<evidence type="ECO:0000256" key="1">
    <source>
        <dbReference type="SAM" id="Phobius"/>
    </source>
</evidence>